<evidence type="ECO:0000256" key="1">
    <source>
        <dbReference type="SAM" id="MobiDB-lite"/>
    </source>
</evidence>
<feature type="region of interest" description="Disordered" evidence="1">
    <location>
        <begin position="28"/>
        <end position="54"/>
    </location>
</feature>
<evidence type="ECO:0000313" key="3">
    <source>
        <dbReference type="Proteomes" id="UP000053660"/>
    </source>
</evidence>
<keyword evidence="3" id="KW-1185">Reference proteome</keyword>
<dbReference type="EMBL" id="KN577900">
    <property type="protein sequence ID" value="KHJ82660.1"/>
    <property type="molecule type" value="Genomic_DNA"/>
</dbReference>
<feature type="region of interest" description="Disordered" evidence="1">
    <location>
        <begin position="123"/>
        <end position="147"/>
    </location>
</feature>
<protein>
    <submittedName>
        <fullName evidence="2">Uncharacterized protein</fullName>
    </submittedName>
</protein>
<gene>
    <name evidence="2" type="ORF">OESDEN_17646</name>
</gene>
<dbReference type="AlphaFoldDB" id="A0A0B1SHM0"/>
<feature type="compositionally biased region" description="Basic and acidic residues" evidence="1">
    <location>
        <begin position="28"/>
        <end position="40"/>
    </location>
</feature>
<reference evidence="2 3" key="1">
    <citation type="submission" date="2014-03" db="EMBL/GenBank/DDBJ databases">
        <title>Draft genome of the hookworm Oesophagostomum dentatum.</title>
        <authorList>
            <person name="Mitreva M."/>
        </authorList>
    </citation>
    <scope>NUCLEOTIDE SEQUENCE [LARGE SCALE GENOMIC DNA]</scope>
    <source>
        <strain evidence="2 3">OD-Hann</strain>
    </source>
</reference>
<accession>A0A0B1SHM0</accession>
<proteinExistence type="predicted"/>
<dbReference type="OrthoDB" id="10440773at2759"/>
<organism evidence="2 3">
    <name type="scientific">Oesophagostomum dentatum</name>
    <name type="common">Nodular worm</name>
    <dbReference type="NCBI Taxonomy" id="61180"/>
    <lineage>
        <taxon>Eukaryota</taxon>
        <taxon>Metazoa</taxon>
        <taxon>Ecdysozoa</taxon>
        <taxon>Nematoda</taxon>
        <taxon>Chromadorea</taxon>
        <taxon>Rhabditida</taxon>
        <taxon>Rhabditina</taxon>
        <taxon>Rhabditomorpha</taxon>
        <taxon>Strongyloidea</taxon>
        <taxon>Strongylidae</taxon>
        <taxon>Oesophagostomum</taxon>
    </lineage>
</organism>
<feature type="non-terminal residue" evidence="2">
    <location>
        <position position="1"/>
    </location>
</feature>
<evidence type="ECO:0000313" key="2">
    <source>
        <dbReference type="EMBL" id="KHJ82660.1"/>
    </source>
</evidence>
<sequence length="147" mass="16513">YFLQVIFGTDLVLALWKSFFGIEEQLKRSNSEPHLQKQSDEEPYFWPPPPDERQVNERTRIRKALGQNIDNSMITQDFLHKLIRPHPNRPAPRYEATASAPAIQNEANEASEALIRSVNSSPVKVQANTGPGTPSGSVINRTCMISA</sequence>
<dbReference type="Proteomes" id="UP000053660">
    <property type="component" value="Unassembled WGS sequence"/>
</dbReference>
<name>A0A0B1SHM0_OESDE</name>